<dbReference type="AlphaFoldDB" id="A0AAV4DWB9"/>
<accession>A0AAV4DWB9</accession>
<keyword evidence="2" id="KW-1185">Reference proteome</keyword>
<dbReference type="Proteomes" id="UP000735302">
    <property type="component" value="Unassembled WGS sequence"/>
</dbReference>
<sequence length="88" mass="9557">MVNRTIDYQTAQAVCADQVASGDRAILQQTMWAESEELRKGKVYDINDHVGAKGALGHYVIDRNPISKYGTAAVLGATAHGLAVEHCW</sequence>
<gene>
    <name evidence="1" type="ORF">PoB_007481000</name>
</gene>
<dbReference type="EMBL" id="BLXT01008384">
    <property type="protein sequence ID" value="GFO48305.1"/>
    <property type="molecule type" value="Genomic_DNA"/>
</dbReference>
<organism evidence="1 2">
    <name type="scientific">Plakobranchus ocellatus</name>
    <dbReference type="NCBI Taxonomy" id="259542"/>
    <lineage>
        <taxon>Eukaryota</taxon>
        <taxon>Metazoa</taxon>
        <taxon>Spiralia</taxon>
        <taxon>Lophotrochozoa</taxon>
        <taxon>Mollusca</taxon>
        <taxon>Gastropoda</taxon>
        <taxon>Heterobranchia</taxon>
        <taxon>Euthyneura</taxon>
        <taxon>Panpulmonata</taxon>
        <taxon>Sacoglossa</taxon>
        <taxon>Placobranchoidea</taxon>
        <taxon>Plakobranchidae</taxon>
        <taxon>Plakobranchus</taxon>
    </lineage>
</organism>
<reference evidence="1 2" key="1">
    <citation type="journal article" date="2021" name="Elife">
        <title>Chloroplast acquisition without the gene transfer in kleptoplastic sea slugs, Plakobranchus ocellatus.</title>
        <authorList>
            <person name="Maeda T."/>
            <person name="Takahashi S."/>
            <person name="Yoshida T."/>
            <person name="Shimamura S."/>
            <person name="Takaki Y."/>
            <person name="Nagai Y."/>
            <person name="Toyoda A."/>
            <person name="Suzuki Y."/>
            <person name="Arimoto A."/>
            <person name="Ishii H."/>
            <person name="Satoh N."/>
            <person name="Nishiyama T."/>
            <person name="Hasebe M."/>
            <person name="Maruyama T."/>
            <person name="Minagawa J."/>
            <person name="Obokata J."/>
            <person name="Shigenobu S."/>
        </authorList>
    </citation>
    <scope>NUCLEOTIDE SEQUENCE [LARGE SCALE GENOMIC DNA]</scope>
</reference>
<evidence type="ECO:0000313" key="1">
    <source>
        <dbReference type="EMBL" id="GFO48305.1"/>
    </source>
</evidence>
<name>A0AAV4DWB9_9GAST</name>
<protein>
    <submittedName>
        <fullName evidence="1">Uncharacterized protein</fullName>
    </submittedName>
</protein>
<evidence type="ECO:0000313" key="2">
    <source>
        <dbReference type="Proteomes" id="UP000735302"/>
    </source>
</evidence>
<proteinExistence type="predicted"/>
<comment type="caution">
    <text evidence="1">The sequence shown here is derived from an EMBL/GenBank/DDBJ whole genome shotgun (WGS) entry which is preliminary data.</text>
</comment>